<dbReference type="EMBL" id="LIIN01000033">
    <property type="protein sequence ID" value="KZX21579.1"/>
    <property type="molecule type" value="Genomic_DNA"/>
</dbReference>
<comment type="catalytic activity">
    <reaction evidence="5">
        <text>a 4-saturated-(3S)-3-hydroxyacyl-CoA = a (3E)-enoyl-CoA + H2O</text>
        <dbReference type="Rhea" id="RHEA:20724"/>
        <dbReference type="ChEBI" id="CHEBI:15377"/>
        <dbReference type="ChEBI" id="CHEBI:58521"/>
        <dbReference type="ChEBI" id="CHEBI:137480"/>
        <dbReference type="EC" id="4.2.1.17"/>
    </reaction>
</comment>
<dbReference type="GO" id="GO:0004300">
    <property type="term" value="F:enoyl-CoA hydratase activity"/>
    <property type="evidence" value="ECO:0007669"/>
    <property type="project" value="UniProtKB-EC"/>
</dbReference>
<dbReference type="Pfam" id="PF00378">
    <property type="entry name" value="ECH_1"/>
    <property type="match status" value="1"/>
</dbReference>
<proteinExistence type="inferred from homology"/>
<reference evidence="10" key="2">
    <citation type="submission" date="2019-12" db="EMBL/GenBank/DDBJ databases">
        <title>Complete and draft genome sequences of new strains and members of some known species of the genus Rathayibacter isolated from plants.</title>
        <authorList>
            <person name="Tarlachkov S.V."/>
            <person name="Starodumova I.P."/>
            <person name="Dorofeeva L.V."/>
            <person name="Prisyazhnaya N.V."/>
            <person name="Leyn S."/>
            <person name="Zlamal J."/>
            <person name="Elan M."/>
            <person name="Osterman A.L."/>
            <person name="Nadler S."/>
            <person name="Subbotin S.A."/>
            <person name="Evtushenko L.I."/>
        </authorList>
    </citation>
    <scope>NUCLEOTIDE SEQUENCE [LARGE SCALE GENOMIC DNA]</scope>
    <source>
        <strain evidence="10">VKM Ac-2761</strain>
    </source>
</reference>
<dbReference type="EC" id="4.2.1.17" evidence="2"/>
<reference evidence="8" key="3">
    <citation type="submission" date="2019-12" db="EMBL/GenBank/DDBJ databases">
        <title>Complete and Draft Genome Sequences of New Strains and Members of Some Known Species of the Genus Rathayibacter isolated from Plants.</title>
        <authorList>
            <person name="Tarlachkov S.V."/>
            <person name="Starodumova I.P."/>
            <person name="Dorofeeva L.V."/>
            <person name="Prisyazhnaya N.V."/>
            <person name="Leyn S.A."/>
            <person name="Zlamal J.E."/>
            <person name="Elane M.L."/>
            <person name="Osterman A.L."/>
            <person name="Nadler S.A."/>
            <person name="Subbotin S.A."/>
            <person name="Evtushenko L.I."/>
        </authorList>
    </citation>
    <scope>NUCLEOTIDE SEQUENCE</scope>
    <source>
        <strain evidence="8">VKM Ac-2761</strain>
    </source>
</reference>
<dbReference type="PROSITE" id="PS00166">
    <property type="entry name" value="ENOYL_COA_HYDRATASE"/>
    <property type="match status" value="1"/>
</dbReference>
<evidence type="ECO:0000313" key="9">
    <source>
        <dbReference type="Proteomes" id="UP000076717"/>
    </source>
</evidence>
<keyword evidence="9" id="KW-1185">Reference proteome</keyword>
<dbReference type="PANTHER" id="PTHR11941:SF54">
    <property type="entry name" value="ENOYL-COA HYDRATASE, MITOCHONDRIAL"/>
    <property type="match status" value="1"/>
</dbReference>
<dbReference type="CDD" id="cd06558">
    <property type="entry name" value="crotonase-like"/>
    <property type="match status" value="1"/>
</dbReference>
<evidence type="ECO:0000256" key="2">
    <source>
        <dbReference type="ARBA" id="ARBA00012076"/>
    </source>
</evidence>
<evidence type="ECO:0000256" key="6">
    <source>
        <dbReference type="RuleBase" id="RU003707"/>
    </source>
</evidence>
<organism evidence="7 9">
    <name type="scientific">Rathayibacter tanaceti</name>
    <dbReference type="NCBI Taxonomy" id="1671680"/>
    <lineage>
        <taxon>Bacteria</taxon>
        <taxon>Bacillati</taxon>
        <taxon>Actinomycetota</taxon>
        <taxon>Actinomycetes</taxon>
        <taxon>Micrococcales</taxon>
        <taxon>Microbacteriaceae</taxon>
        <taxon>Rathayibacter</taxon>
    </lineage>
</organism>
<protein>
    <recommendedName>
        <fullName evidence="2">enoyl-CoA hydratase</fullName>
        <ecNumber evidence="2">4.2.1.17</ecNumber>
    </recommendedName>
</protein>
<evidence type="ECO:0000313" key="10">
    <source>
        <dbReference type="Proteomes" id="UP000465031"/>
    </source>
</evidence>
<dbReference type="Gene3D" id="1.10.12.10">
    <property type="entry name" value="Lyase 2-enoyl-coa Hydratase, Chain A, domain 2"/>
    <property type="match status" value="1"/>
</dbReference>
<dbReference type="GO" id="GO:0006635">
    <property type="term" value="P:fatty acid beta-oxidation"/>
    <property type="evidence" value="ECO:0007669"/>
    <property type="project" value="TreeGrafter"/>
</dbReference>
<dbReference type="PANTHER" id="PTHR11941">
    <property type="entry name" value="ENOYL-COA HYDRATASE-RELATED"/>
    <property type="match status" value="1"/>
</dbReference>
<reference evidence="7 9" key="1">
    <citation type="submission" date="2015-08" db="EMBL/GenBank/DDBJ databases">
        <title>Draft Genome Sequence of Rathayibacter sp. Strain VKM Ac-2596 Isolated from Leaf Gall Induced by Plant-Parasitic Nematodes.</title>
        <authorList>
            <person name="Vasilenko O.V."/>
            <person name="Starodumova I.P."/>
            <person name="Tarlachkov S.V."/>
            <person name="Dorofeeva L.V."/>
            <person name="Evtushenko L.I."/>
        </authorList>
    </citation>
    <scope>NUCLEOTIDE SEQUENCE [LARGE SCALE GENOMIC DNA]</scope>
    <source>
        <strain evidence="7 9">VKM Ac-2596</strain>
    </source>
</reference>
<gene>
    <name evidence="7" type="primary">echA8_2</name>
    <name evidence="7" type="ORF">ACH61_01284</name>
    <name evidence="8" type="ORF">GSU10_14030</name>
</gene>
<evidence type="ECO:0000256" key="1">
    <source>
        <dbReference type="ARBA" id="ARBA00005254"/>
    </source>
</evidence>
<dbReference type="Proteomes" id="UP000076717">
    <property type="component" value="Unassembled WGS sequence"/>
</dbReference>
<evidence type="ECO:0000256" key="5">
    <source>
        <dbReference type="ARBA" id="ARBA00023717"/>
    </source>
</evidence>
<comment type="catalytic activity">
    <reaction evidence="4">
        <text>a (3S)-3-hydroxyacyl-CoA = a (2E)-enoyl-CoA + H2O</text>
        <dbReference type="Rhea" id="RHEA:16105"/>
        <dbReference type="ChEBI" id="CHEBI:15377"/>
        <dbReference type="ChEBI" id="CHEBI:57318"/>
        <dbReference type="ChEBI" id="CHEBI:58856"/>
        <dbReference type="EC" id="4.2.1.17"/>
    </reaction>
</comment>
<evidence type="ECO:0000313" key="8">
    <source>
        <dbReference type="EMBL" id="QHC56634.1"/>
    </source>
</evidence>
<accession>A0A162GI68</accession>
<sequence>MTEVITLEQDGAVAVITLNRPEKRNALSRDLLVQLVDTLRTLDRDETTRAVVLQGGERAFAAGADLGSLGDARAIELYTSGFSELWDDVAAVRLPLVASVAGYALGGGLELALICDVIVAADNAVFGFPETSIGIVPGAGGTQRIVRAVGKPMAMDLLLTGRRLTATEALASGLVSRIVPLTDLVGESRAIAERIAAGAPLATRMAKHAVLTAFDAPLTVGVAHERALSALIAASADRDEGLRAFRARDTPDFEGR</sequence>
<dbReference type="InterPro" id="IPR001753">
    <property type="entry name" value="Enoyl-CoA_hydra/iso"/>
</dbReference>
<dbReference type="Gene3D" id="3.90.226.10">
    <property type="entry name" value="2-enoyl-CoA Hydratase, Chain A, domain 1"/>
    <property type="match status" value="1"/>
</dbReference>
<dbReference type="OrthoDB" id="8452484at2"/>
<dbReference type="FunFam" id="3.90.226.10:FF:000009">
    <property type="entry name" value="Carnitinyl-CoA dehydratase"/>
    <property type="match status" value="1"/>
</dbReference>
<name>A0A162GI68_9MICO</name>
<dbReference type="PATRIC" id="fig|1671680.3.peg.1355"/>
<dbReference type="InterPro" id="IPR029045">
    <property type="entry name" value="ClpP/crotonase-like_dom_sf"/>
</dbReference>
<dbReference type="AlphaFoldDB" id="A0A162GI68"/>
<evidence type="ECO:0000256" key="4">
    <source>
        <dbReference type="ARBA" id="ARBA00023709"/>
    </source>
</evidence>
<dbReference type="InterPro" id="IPR018376">
    <property type="entry name" value="Enoyl-CoA_hyd/isom_CS"/>
</dbReference>
<comment type="similarity">
    <text evidence="1 6">Belongs to the enoyl-CoA hydratase/isomerase family.</text>
</comment>
<dbReference type="RefSeq" id="WP_068209816.1">
    <property type="nucleotide sequence ID" value="NZ_CP047186.1"/>
</dbReference>
<dbReference type="InterPro" id="IPR014748">
    <property type="entry name" value="Enoyl-CoA_hydra_C"/>
</dbReference>
<dbReference type="SUPFAM" id="SSF52096">
    <property type="entry name" value="ClpP/crotonase"/>
    <property type="match status" value="1"/>
</dbReference>
<dbReference type="EMBL" id="CP047186">
    <property type="protein sequence ID" value="QHC56634.1"/>
    <property type="molecule type" value="Genomic_DNA"/>
</dbReference>
<keyword evidence="3 7" id="KW-0456">Lyase</keyword>
<evidence type="ECO:0000256" key="3">
    <source>
        <dbReference type="ARBA" id="ARBA00023239"/>
    </source>
</evidence>
<dbReference type="Proteomes" id="UP000465031">
    <property type="component" value="Chromosome"/>
</dbReference>
<dbReference type="KEGG" id="rte:GSU10_14030"/>
<evidence type="ECO:0000313" key="7">
    <source>
        <dbReference type="EMBL" id="KZX21579.1"/>
    </source>
</evidence>